<evidence type="ECO:0000256" key="4">
    <source>
        <dbReference type="ARBA" id="ARBA00022692"/>
    </source>
</evidence>
<dbReference type="NCBIfam" id="TIGR00681">
    <property type="entry name" value="kdpC"/>
    <property type="match status" value="1"/>
</dbReference>
<name>A0ABM7XAJ8_9BACT</name>
<protein>
    <recommendedName>
        <fullName evidence="11">Potassium-transporting ATPase KdpC subunit</fullName>
    </recommendedName>
    <alternativeName>
        <fullName evidence="11">ATP phosphohydrolase [potassium-transporting] C chain</fullName>
    </alternativeName>
    <alternativeName>
        <fullName evidence="11">Potassium-binding and translocating subunit C</fullName>
    </alternativeName>
    <alternativeName>
        <fullName evidence="11">Potassium-translocating ATPase C chain</fullName>
    </alternativeName>
</protein>
<evidence type="ECO:0000256" key="8">
    <source>
        <dbReference type="ARBA" id="ARBA00022989"/>
    </source>
</evidence>
<accession>A0ABM7XAJ8</accession>
<evidence type="ECO:0000256" key="1">
    <source>
        <dbReference type="ARBA" id="ARBA00022448"/>
    </source>
</evidence>
<feature type="compositionally biased region" description="Low complexity" evidence="12">
    <location>
        <begin position="28"/>
        <end position="43"/>
    </location>
</feature>
<dbReference type="Pfam" id="PF02669">
    <property type="entry name" value="KdpC"/>
    <property type="match status" value="1"/>
</dbReference>
<evidence type="ECO:0000256" key="12">
    <source>
        <dbReference type="SAM" id="MobiDB-lite"/>
    </source>
</evidence>
<dbReference type="PANTHER" id="PTHR30042">
    <property type="entry name" value="POTASSIUM-TRANSPORTING ATPASE C CHAIN"/>
    <property type="match status" value="1"/>
</dbReference>
<feature type="region of interest" description="Disordered" evidence="12">
    <location>
        <begin position="112"/>
        <end position="143"/>
    </location>
</feature>
<evidence type="ECO:0000256" key="10">
    <source>
        <dbReference type="ARBA" id="ARBA00023136"/>
    </source>
</evidence>
<keyword evidence="10 11" id="KW-0472">Membrane</keyword>
<keyword evidence="3 11" id="KW-0633">Potassium transport</keyword>
<comment type="similarity">
    <text evidence="11">Belongs to the KdpC family.</text>
</comment>
<evidence type="ECO:0000256" key="9">
    <source>
        <dbReference type="ARBA" id="ARBA00023065"/>
    </source>
</evidence>
<sequence length="243" mass="24537">MAITRDASGMGRLAGRALRGEGGGAAGAGDAPAPVATGPGPRRSALRDALAPAVRATIVTLVLTGLAYPLAVTVIARGLFPARSAGSFAADASGKVVGSELLAQPFAQPGYFHPRPSAAGDRGYDAASSGGSNLGPTSKKLREQAAQRAEALTKENPEAAGPVPVELVTASGSGLDPHLSPEAALWQAPRVAAARRVSVERIRALVADLTEGRALGVLGEPRVNVLLLNLELDRRLGPGAAGR</sequence>
<comment type="function">
    <text evidence="11">Part of the high-affinity ATP-driven potassium transport (or Kdp) system, which catalyzes the hydrolysis of ATP coupled with the electrogenic transport of potassium into the cytoplasm. This subunit acts as a catalytic chaperone that increases the ATP-binding affinity of the ATP-hydrolyzing subunit KdpB by the formation of a transient KdpB/KdpC/ATP ternary complex.</text>
</comment>
<keyword evidence="2 11" id="KW-1003">Cell membrane</keyword>
<organism evidence="13 14">
    <name type="scientific">Anaeromyxobacter paludicola</name>
    <dbReference type="NCBI Taxonomy" id="2918171"/>
    <lineage>
        <taxon>Bacteria</taxon>
        <taxon>Pseudomonadati</taxon>
        <taxon>Myxococcota</taxon>
        <taxon>Myxococcia</taxon>
        <taxon>Myxococcales</taxon>
        <taxon>Cystobacterineae</taxon>
        <taxon>Anaeromyxobacteraceae</taxon>
        <taxon>Anaeromyxobacter</taxon>
    </lineage>
</organism>
<evidence type="ECO:0000313" key="14">
    <source>
        <dbReference type="Proteomes" id="UP001162734"/>
    </source>
</evidence>
<evidence type="ECO:0000256" key="7">
    <source>
        <dbReference type="ARBA" id="ARBA00022958"/>
    </source>
</evidence>
<dbReference type="EMBL" id="AP025592">
    <property type="protein sequence ID" value="BDG08873.1"/>
    <property type="molecule type" value="Genomic_DNA"/>
</dbReference>
<evidence type="ECO:0000256" key="3">
    <source>
        <dbReference type="ARBA" id="ARBA00022538"/>
    </source>
</evidence>
<evidence type="ECO:0000256" key="11">
    <source>
        <dbReference type="HAMAP-Rule" id="MF_00276"/>
    </source>
</evidence>
<keyword evidence="6 11" id="KW-0067">ATP-binding</keyword>
<reference evidence="14" key="1">
    <citation type="journal article" date="2022" name="Int. J. Syst. Evol. Microbiol.">
        <title>Anaeromyxobacter oryzae sp. nov., Anaeromyxobacter diazotrophicus sp. nov. and Anaeromyxobacter paludicola sp. nov., isolated from paddy soils.</title>
        <authorList>
            <person name="Itoh H."/>
            <person name="Xu Z."/>
            <person name="Mise K."/>
            <person name="Masuda Y."/>
            <person name="Ushijima N."/>
            <person name="Hayakawa C."/>
            <person name="Shiratori Y."/>
            <person name="Senoo K."/>
        </authorList>
    </citation>
    <scope>NUCLEOTIDE SEQUENCE [LARGE SCALE GENOMIC DNA]</scope>
    <source>
        <strain evidence="14">Red630</strain>
    </source>
</reference>
<keyword evidence="9 11" id="KW-0406">Ion transport</keyword>
<keyword evidence="1 11" id="KW-0813">Transport</keyword>
<dbReference type="HAMAP" id="MF_00276">
    <property type="entry name" value="KdpC"/>
    <property type="match status" value="1"/>
</dbReference>
<keyword evidence="8 11" id="KW-1133">Transmembrane helix</keyword>
<keyword evidence="14" id="KW-1185">Reference proteome</keyword>
<evidence type="ECO:0000313" key="13">
    <source>
        <dbReference type="EMBL" id="BDG08873.1"/>
    </source>
</evidence>
<dbReference type="PANTHER" id="PTHR30042:SF2">
    <property type="entry name" value="POTASSIUM-TRANSPORTING ATPASE KDPC SUBUNIT"/>
    <property type="match status" value="1"/>
</dbReference>
<feature type="region of interest" description="Disordered" evidence="12">
    <location>
        <begin position="21"/>
        <end position="44"/>
    </location>
</feature>
<evidence type="ECO:0000256" key="5">
    <source>
        <dbReference type="ARBA" id="ARBA00022741"/>
    </source>
</evidence>
<dbReference type="RefSeq" id="WP_248346163.1">
    <property type="nucleotide sequence ID" value="NZ_AP025592.1"/>
</dbReference>
<dbReference type="InterPro" id="IPR003820">
    <property type="entry name" value="KdpC"/>
</dbReference>
<evidence type="ECO:0000256" key="2">
    <source>
        <dbReference type="ARBA" id="ARBA00022475"/>
    </source>
</evidence>
<comment type="subcellular location">
    <subcellularLocation>
        <location evidence="11">Cell membrane</location>
        <topology evidence="11">Single-pass membrane protein</topology>
    </subcellularLocation>
</comment>
<dbReference type="Proteomes" id="UP001162734">
    <property type="component" value="Chromosome"/>
</dbReference>
<comment type="subunit">
    <text evidence="11">The system is composed of three essential subunits: KdpA, KdpB and KdpC.</text>
</comment>
<keyword evidence="5 11" id="KW-0547">Nucleotide-binding</keyword>
<keyword evidence="4 11" id="KW-0812">Transmembrane</keyword>
<dbReference type="NCBIfam" id="NF001454">
    <property type="entry name" value="PRK00315.1"/>
    <property type="match status" value="1"/>
</dbReference>
<proteinExistence type="inferred from homology"/>
<evidence type="ECO:0000256" key="6">
    <source>
        <dbReference type="ARBA" id="ARBA00022840"/>
    </source>
</evidence>
<keyword evidence="7 11" id="KW-0630">Potassium</keyword>
<gene>
    <name evidence="11 13" type="primary">kdpC</name>
    <name evidence="13" type="ORF">AMPC_19860</name>
</gene>